<evidence type="ECO:0000313" key="2">
    <source>
        <dbReference type="EMBL" id="NIJ09427.1"/>
    </source>
</evidence>
<comment type="caution">
    <text evidence="2">The sequence shown here is derived from an EMBL/GenBank/DDBJ whole genome shotgun (WGS) entry which is preliminary data.</text>
</comment>
<proteinExistence type="predicted"/>
<feature type="region of interest" description="Disordered" evidence="1">
    <location>
        <begin position="26"/>
        <end position="49"/>
    </location>
</feature>
<accession>A0ABX0TV67</accession>
<dbReference type="RefSeq" id="WP_167075052.1">
    <property type="nucleotide sequence ID" value="NZ_JAAOZC010000011.1"/>
</dbReference>
<evidence type="ECO:0000313" key="3">
    <source>
        <dbReference type="Proteomes" id="UP000727456"/>
    </source>
</evidence>
<dbReference type="EMBL" id="JAAOZC010000011">
    <property type="protein sequence ID" value="NIJ09427.1"/>
    <property type="molecule type" value="Genomic_DNA"/>
</dbReference>
<keyword evidence="3" id="KW-1185">Reference proteome</keyword>
<protein>
    <submittedName>
        <fullName evidence="2">Uncharacterized protein</fullName>
    </submittedName>
</protein>
<dbReference type="Proteomes" id="UP000727456">
    <property type="component" value="Unassembled WGS sequence"/>
</dbReference>
<evidence type="ECO:0000256" key="1">
    <source>
        <dbReference type="SAM" id="MobiDB-lite"/>
    </source>
</evidence>
<name>A0ABX0TV67_9SPHN</name>
<organism evidence="2 3">
    <name type="scientific">Sphingomonas vulcanisoli</name>
    <dbReference type="NCBI Taxonomy" id="1658060"/>
    <lineage>
        <taxon>Bacteria</taxon>
        <taxon>Pseudomonadati</taxon>
        <taxon>Pseudomonadota</taxon>
        <taxon>Alphaproteobacteria</taxon>
        <taxon>Sphingomonadales</taxon>
        <taxon>Sphingomonadaceae</taxon>
        <taxon>Sphingomonas</taxon>
    </lineage>
</organism>
<sequence length="49" mass="5098">MSFQPKQLALLAPGAVGLDDAIPRSSPISPSSFATAMSLPRSSKKKLAQ</sequence>
<reference evidence="2 3" key="1">
    <citation type="submission" date="2020-03" db="EMBL/GenBank/DDBJ databases">
        <title>Genomic Encyclopedia of Type Strains, Phase III (KMG-III): the genomes of soil and plant-associated and newly described type strains.</title>
        <authorList>
            <person name="Whitman W."/>
        </authorList>
    </citation>
    <scope>NUCLEOTIDE SEQUENCE [LARGE SCALE GENOMIC DNA]</scope>
    <source>
        <strain evidence="2 3">CECT 8804</strain>
    </source>
</reference>
<gene>
    <name evidence="2" type="ORF">FHS31_003059</name>
</gene>